<gene>
    <name evidence="1" type="ORF">METZ01_LOCUS471751</name>
</gene>
<evidence type="ECO:0008006" key="2">
    <source>
        <dbReference type="Google" id="ProtNLM"/>
    </source>
</evidence>
<dbReference type="InterPro" id="IPR029057">
    <property type="entry name" value="PRTase-like"/>
</dbReference>
<dbReference type="AlphaFoldDB" id="A0A383BFJ6"/>
<accession>A0A383BFJ6</accession>
<dbReference type="EMBL" id="UINC01200146">
    <property type="protein sequence ID" value="SVE18897.1"/>
    <property type="molecule type" value="Genomic_DNA"/>
</dbReference>
<dbReference type="SUPFAM" id="SSF53271">
    <property type="entry name" value="PRTase-like"/>
    <property type="match status" value="1"/>
</dbReference>
<dbReference type="Gene3D" id="3.40.50.2020">
    <property type="match status" value="1"/>
</dbReference>
<proteinExistence type="predicted"/>
<reference evidence="1" key="1">
    <citation type="submission" date="2018-05" db="EMBL/GenBank/DDBJ databases">
        <authorList>
            <person name="Lanie J.A."/>
            <person name="Ng W.-L."/>
            <person name="Kazmierczak K.M."/>
            <person name="Andrzejewski T.M."/>
            <person name="Davidsen T.M."/>
            <person name="Wayne K.J."/>
            <person name="Tettelin H."/>
            <person name="Glass J.I."/>
            <person name="Rusch D."/>
            <person name="Podicherti R."/>
            <person name="Tsui H.-C.T."/>
            <person name="Winkler M.E."/>
        </authorList>
    </citation>
    <scope>NUCLEOTIDE SEQUENCE</scope>
</reference>
<protein>
    <recommendedName>
        <fullName evidence="2">Orotate phosphoribosyltransferase</fullName>
    </recommendedName>
</protein>
<sequence length="59" mass="6685">MLRETRAILEGHFLLTSGRHSNVYIEKFRILENPDSLDLVCQNMAEIVKGEEVDIVLGA</sequence>
<name>A0A383BFJ6_9ZZZZ</name>
<evidence type="ECO:0000313" key="1">
    <source>
        <dbReference type="EMBL" id="SVE18897.1"/>
    </source>
</evidence>
<feature type="non-terminal residue" evidence="1">
    <location>
        <position position="59"/>
    </location>
</feature>
<organism evidence="1">
    <name type="scientific">marine metagenome</name>
    <dbReference type="NCBI Taxonomy" id="408172"/>
    <lineage>
        <taxon>unclassified sequences</taxon>
        <taxon>metagenomes</taxon>
        <taxon>ecological metagenomes</taxon>
    </lineage>
</organism>